<evidence type="ECO:0000313" key="8">
    <source>
        <dbReference type="EMBL" id="RUR25493.1"/>
    </source>
</evidence>
<reference evidence="7 9" key="1">
    <citation type="submission" date="2018-05" db="EMBL/GenBank/DDBJ databases">
        <title>Legionella qingyii sp.nov., whole genome shotgun sequence.</title>
        <authorList>
            <person name="Wu H."/>
            <person name="Zhu Q."/>
            <person name="Hu C."/>
        </authorList>
    </citation>
    <scope>NUCLEOTIDE SEQUENCE [LARGE SCALE GENOMIC DNA]</scope>
    <source>
        <strain evidence="7 9">HEB18</strain>
    </source>
</reference>
<dbReference type="InterPro" id="IPR001764">
    <property type="entry name" value="Glyco_hydro_3_N"/>
</dbReference>
<dbReference type="RefSeq" id="WP_110143075.1">
    <property type="nucleotide sequence ID" value="NZ_QHJG01000021.1"/>
</dbReference>
<dbReference type="SUPFAM" id="SSF51445">
    <property type="entry name" value="(Trans)glycosidases"/>
    <property type="match status" value="1"/>
</dbReference>
<dbReference type="GO" id="GO:0005975">
    <property type="term" value="P:carbohydrate metabolic process"/>
    <property type="evidence" value="ECO:0007669"/>
    <property type="project" value="InterPro"/>
</dbReference>
<gene>
    <name evidence="7" type="ORF">DGG96_12920</name>
    <name evidence="8" type="ORF">ELY20_03290</name>
</gene>
<sequence length="359" mass="40293">MITLRNKIGQMLVMGFDGCDIHDKSPIAEWLSSDGLGGVLLFDHDVSTNLYGKNLKNQAQIKRLTHQLNYYYHSAEVNFKNNDLPLLIAIDYEGGSIDRLSRIEGCMPTMNAYNMAQLSPDALQAELTQMALTLKSLGFNLNFAPVVDLHLQDQQGIIGSVQRSFSADPNEVVRLARAFVDVFQHQGIACCYKHFPGHGSALGDTHKGFVDVTNAFHKDELVPYYQLVRDTHQPTLIMTAHVVNKQLDNQGLPATLSHDILTGLLRKTMGYDGVIIADDLQMQAITDHYSLEDALSLTINAGADMLIFANQLAKITAPEVIKMIERLVFEQRINQKRIEEAYRRIIRLKQQINCLELID</sequence>
<evidence type="ECO:0000256" key="3">
    <source>
        <dbReference type="ARBA" id="ARBA00012663"/>
    </source>
</evidence>
<accession>A0A317U3H4</accession>
<keyword evidence="5" id="KW-0326">Glycosidase</keyword>
<protein>
    <recommendedName>
        <fullName evidence="3">beta-N-acetylhexosaminidase</fullName>
        <ecNumber evidence="3">3.2.1.52</ecNumber>
    </recommendedName>
</protein>
<dbReference type="EMBL" id="QHJG01000021">
    <property type="protein sequence ID" value="PWY55082.1"/>
    <property type="molecule type" value="Genomic_DNA"/>
</dbReference>
<dbReference type="InterPro" id="IPR050226">
    <property type="entry name" value="NagZ_Beta-hexosaminidase"/>
</dbReference>
<dbReference type="OrthoDB" id="9786661at2"/>
<comment type="similarity">
    <text evidence="2">Belongs to the glycosyl hydrolase 3 family.</text>
</comment>
<evidence type="ECO:0000259" key="6">
    <source>
        <dbReference type="Pfam" id="PF00933"/>
    </source>
</evidence>
<reference evidence="8 10" key="2">
    <citation type="submission" date="2018-12" db="EMBL/GenBank/DDBJ databases">
        <title>Legionella sp,whole genome shotgun sequence.</title>
        <authorList>
            <person name="Wu H."/>
        </authorList>
    </citation>
    <scope>NUCLEOTIDE SEQUENCE [LARGE SCALE GENOMIC DNA]</scope>
    <source>
        <strain evidence="10">km489</strain>
        <strain evidence="8">Km489</strain>
    </source>
</reference>
<dbReference type="Pfam" id="PF00933">
    <property type="entry name" value="Glyco_hydro_3"/>
    <property type="match status" value="1"/>
</dbReference>
<keyword evidence="10" id="KW-1185">Reference proteome</keyword>
<evidence type="ECO:0000256" key="2">
    <source>
        <dbReference type="ARBA" id="ARBA00005336"/>
    </source>
</evidence>
<dbReference type="GO" id="GO:0009254">
    <property type="term" value="P:peptidoglycan turnover"/>
    <property type="evidence" value="ECO:0007669"/>
    <property type="project" value="TreeGrafter"/>
</dbReference>
<dbReference type="PANTHER" id="PTHR30480:SF13">
    <property type="entry name" value="BETA-HEXOSAMINIDASE"/>
    <property type="match status" value="1"/>
</dbReference>
<comment type="caution">
    <text evidence="7">The sequence shown here is derived from an EMBL/GenBank/DDBJ whole genome shotgun (WGS) entry which is preliminary data.</text>
</comment>
<evidence type="ECO:0000313" key="10">
    <source>
        <dbReference type="Proteomes" id="UP000287374"/>
    </source>
</evidence>
<name>A0A317U3H4_9GAMM</name>
<evidence type="ECO:0000256" key="1">
    <source>
        <dbReference type="ARBA" id="ARBA00001231"/>
    </source>
</evidence>
<evidence type="ECO:0000313" key="7">
    <source>
        <dbReference type="EMBL" id="PWY55082.1"/>
    </source>
</evidence>
<dbReference type="EMBL" id="RZGX01000003">
    <property type="protein sequence ID" value="RUR25493.1"/>
    <property type="molecule type" value="Genomic_DNA"/>
</dbReference>
<evidence type="ECO:0000256" key="5">
    <source>
        <dbReference type="ARBA" id="ARBA00023295"/>
    </source>
</evidence>
<keyword evidence="4 7" id="KW-0378">Hydrolase</keyword>
<dbReference type="Proteomes" id="UP000287374">
    <property type="component" value="Unassembled WGS sequence"/>
</dbReference>
<evidence type="ECO:0000313" key="9">
    <source>
        <dbReference type="Proteomes" id="UP000247152"/>
    </source>
</evidence>
<dbReference type="Proteomes" id="UP000247152">
    <property type="component" value="Unassembled WGS sequence"/>
</dbReference>
<dbReference type="GO" id="GO:0004563">
    <property type="term" value="F:beta-N-acetylhexosaminidase activity"/>
    <property type="evidence" value="ECO:0007669"/>
    <property type="project" value="UniProtKB-EC"/>
</dbReference>
<organism evidence="7 9">
    <name type="scientific">Legionella qingyii</name>
    <dbReference type="NCBI Taxonomy" id="2184757"/>
    <lineage>
        <taxon>Bacteria</taxon>
        <taxon>Pseudomonadati</taxon>
        <taxon>Pseudomonadota</taxon>
        <taxon>Gammaproteobacteria</taxon>
        <taxon>Legionellales</taxon>
        <taxon>Legionellaceae</taxon>
        <taxon>Legionella</taxon>
    </lineage>
</organism>
<dbReference type="Gene3D" id="3.20.20.300">
    <property type="entry name" value="Glycoside hydrolase, family 3, N-terminal domain"/>
    <property type="match status" value="1"/>
</dbReference>
<dbReference type="AlphaFoldDB" id="A0A317U3H4"/>
<dbReference type="PANTHER" id="PTHR30480">
    <property type="entry name" value="BETA-HEXOSAMINIDASE-RELATED"/>
    <property type="match status" value="1"/>
</dbReference>
<evidence type="ECO:0000256" key="4">
    <source>
        <dbReference type="ARBA" id="ARBA00022801"/>
    </source>
</evidence>
<dbReference type="EC" id="3.2.1.52" evidence="3"/>
<feature type="domain" description="Glycoside hydrolase family 3 N-terminal" evidence="6">
    <location>
        <begin position="3"/>
        <end position="348"/>
    </location>
</feature>
<dbReference type="InterPro" id="IPR017853">
    <property type="entry name" value="GH"/>
</dbReference>
<proteinExistence type="inferred from homology"/>
<comment type="catalytic activity">
    <reaction evidence="1">
        <text>Hydrolysis of terminal non-reducing N-acetyl-D-hexosamine residues in N-acetyl-beta-D-hexosaminides.</text>
        <dbReference type="EC" id="3.2.1.52"/>
    </reaction>
</comment>
<dbReference type="InterPro" id="IPR036962">
    <property type="entry name" value="Glyco_hydro_3_N_sf"/>
</dbReference>